<keyword evidence="1" id="KW-1133">Transmembrane helix</keyword>
<dbReference type="InterPro" id="IPR001896">
    <property type="entry name" value="Plant_vir_prot"/>
</dbReference>
<keyword evidence="3" id="KW-1185">Reference proteome</keyword>
<dbReference type="RefSeq" id="YP_004849316.1">
    <property type="nucleotide sequence ID" value="NC_016003.1"/>
</dbReference>
<sequence>MSGRQVHLTPPVDHSNSVLALVVGVSIALVVFSITRNTSPHVGDNIHSLPHGGCYKDGTKSIYYGKPGNSVRQPARGAALVLVIFLPILIYAIHKFESRRTRVSACGHIACPSGGATQH</sequence>
<accession>G3LHV6</accession>
<keyword evidence="1" id="KW-0472">Membrane</keyword>
<feature type="transmembrane region" description="Helical" evidence="1">
    <location>
        <begin position="75"/>
        <end position="93"/>
    </location>
</feature>
<evidence type="ECO:0000256" key="1">
    <source>
        <dbReference type="SAM" id="Phobius"/>
    </source>
</evidence>
<proteinExistence type="predicted"/>
<evidence type="ECO:0000313" key="2">
    <source>
        <dbReference type="EMBL" id="AEO12142.1"/>
    </source>
</evidence>
<protein>
    <submittedName>
        <fullName evidence="2">Tgb2</fullName>
    </submittedName>
</protein>
<feature type="transmembrane region" description="Helical" evidence="1">
    <location>
        <begin position="18"/>
        <end position="35"/>
    </location>
</feature>
<dbReference type="Proteomes" id="UP000204278">
    <property type="component" value="Segment"/>
</dbReference>
<organism evidence="2 3">
    <name type="scientific">Tamus red mosaic virus</name>
    <dbReference type="NCBI Taxonomy" id="1081702"/>
    <lineage>
        <taxon>Viruses</taxon>
        <taxon>Riboviria</taxon>
        <taxon>Orthornavirae</taxon>
        <taxon>Kitrinoviricota</taxon>
        <taxon>Alsuviricetes</taxon>
        <taxon>Tymovirales</taxon>
        <taxon>Alphaflexiviridae</taxon>
        <taxon>Potexvirus</taxon>
        <taxon>Potexvirus marmordioscoreae</taxon>
    </lineage>
</organism>
<dbReference type="OrthoDB" id="20634at10239"/>
<keyword evidence="1" id="KW-0812">Transmembrane</keyword>
<name>G3LHV6_9VIRU</name>
<dbReference type="GeneID" id="11130827"/>
<dbReference type="KEGG" id="vg:11130827"/>
<reference evidence="2 3" key="1">
    <citation type="journal article" date="2012" name="Virus Genes">
        <title>Sequencing of the Tamus red mosaic virus genome: further evidence that it is a distinct species of the genus Potexvirus.</title>
        <authorList>
            <person name="Menzel W."/>
            <person name="Winter S."/>
        </authorList>
    </citation>
    <scope>NUCLEOTIDE SEQUENCE [LARGE SCALE GENOMIC DNA]</scope>
    <source>
        <strain evidence="2">IT</strain>
    </source>
</reference>
<dbReference type="EMBL" id="JN389521">
    <property type="protein sequence ID" value="AEO12142.1"/>
    <property type="molecule type" value="Genomic_RNA"/>
</dbReference>
<dbReference type="Pfam" id="PF01307">
    <property type="entry name" value="Plant_vir_prot"/>
    <property type="match status" value="1"/>
</dbReference>
<evidence type="ECO:0000313" key="3">
    <source>
        <dbReference type="Proteomes" id="UP000204278"/>
    </source>
</evidence>